<evidence type="ECO:0000259" key="1">
    <source>
        <dbReference type="Pfam" id="PF13175"/>
    </source>
</evidence>
<dbReference type="RefSeq" id="WP_369790505.1">
    <property type="nucleotide sequence ID" value="NZ_CP165628.1"/>
</dbReference>
<accession>A0AB39VXI3</accession>
<dbReference type="Gene3D" id="3.40.50.300">
    <property type="entry name" value="P-loop containing nucleotide triphosphate hydrolases"/>
    <property type="match status" value="2"/>
</dbReference>
<dbReference type="InterPro" id="IPR027417">
    <property type="entry name" value="P-loop_NTPase"/>
</dbReference>
<dbReference type="InterPro" id="IPR003959">
    <property type="entry name" value="ATPase_AAA_core"/>
</dbReference>
<evidence type="ECO:0000259" key="2">
    <source>
        <dbReference type="Pfam" id="PF13304"/>
    </source>
</evidence>
<dbReference type="SUPFAM" id="SSF52540">
    <property type="entry name" value="P-loop containing nucleoside triphosphate hydrolases"/>
    <property type="match status" value="1"/>
</dbReference>
<feature type="domain" description="ATPase AAA-type core" evidence="2">
    <location>
        <begin position="140"/>
        <end position="220"/>
    </location>
</feature>
<dbReference type="GO" id="GO:0000731">
    <property type="term" value="P:DNA synthesis involved in DNA repair"/>
    <property type="evidence" value="ECO:0007669"/>
    <property type="project" value="TreeGrafter"/>
</dbReference>
<evidence type="ECO:0000313" key="3">
    <source>
        <dbReference type="EMBL" id="XDU74319.1"/>
    </source>
</evidence>
<dbReference type="CDD" id="cd00267">
    <property type="entry name" value="ABC_ATPase"/>
    <property type="match status" value="1"/>
</dbReference>
<name>A0AB39VXI3_9GAMM</name>
<sequence length="244" mass="27217">MFVRQLRINGYRSIRNIELELGQLNVICGPNGCGKSNLYKAVKLLHEASQGQLAAVLAEEGGIQKTLWAGKKRSGESRMNLSATLEDFDYELQVGFENSPGPGSSIFTLDPWVKAESLWMTGHQRRPSSRLVDASLGRFQMMMQREGIYRPLEASELSDGTLRFVCLAVAILSPRPPSFMAFNEPENSLHPDLIPALAMLLAETSRYSQLWITSHSPELAELIRQHAVVQCFELAQRQGETQLA</sequence>
<dbReference type="GO" id="GO:0016887">
    <property type="term" value="F:ATP hydrolysis activity"/>
    <property type="evidence" value="ECO:0007669"/>
    <property type="project" value="InterPro"/>
</dbReference>
<dbReference type="PANTHER" id="PTHR32182:SF25">
    <property type="entry name" value="SLR1056 PROTEIN"/>
    <property type="match status" value="1"/>
</dbReference>
<organism evidence="3">
    <name type="scientific">Rouxiella sp. WC2420</name>
    <dbReference type="NCBI Taxonomy" id="3234145"/>
    <lineage>
        <taxon>Bacteria</taxon>
        <taxon>Pseudomonadati</taxon>
        <taxon>Pseudomonadota</taxon>
        <taxon>Gammaproteobacteria</taxon>
        <taxon>Enterobacterales</taxon>
        <taxon>Yersiniaceae</taxon>
        <taxon>Rouxiella</taxon>
    </lineage>
</organism>
<dbReference type="GO" id="GO:0005524">
    <property type="term" value="F:ATP binding"/>
    <property type="evidence" value="ECO:0007669"/>
    <property type="project" value="InterPro"/>
</dbReference>
<dbReference type="Pfam" id="PF13175">
    <property type="entry name" value="AAA_15"/>
    <property type="match status" value="1"/>
</dbReference>
<dbReference type="GO" id="GO:0006302">
    <property type="term" value="P:double-strand break repair"/>
    <property type="evidence" value="ECO:0007669"/>
    <property type="project" value="TreeGrafter"/>
</dbReference>
<feature type="domain" description="Endonuclease GajA/Old nuclease/RecF-like AAA" evidence="1">
    <location>
        <begin position="1"/>
        <end position="49"/>
    </location>
</feature>
<reference evidence="3" key="1">
    <citation type="submission" date="2024-07" db="EMBL/GenBank/DDBJ databases">
        <authorList>
            <person name="Biller S.J."/>
        </authorList>
    </citation>
    <scope>NUCLEOTIDE SEQUENCE</scope>
    <source>
        <strain evidence="3">WC2420</strain>
    </source>
</reference>
<protein>
    <submittedName>
        <fullName evidence="3">AAA family ATPase</fullName>
    </submittedName>
</protein>
<dbReference type="InterPro" id="IPR041685">
    <property type="entry name" value="AAA_GajA/Old/RecF-like"/>
</dbReference>
<dbReference type="AlphaFoldDB" id="A0AB39VXI3"/>
<dbReference type="PANTHER" id="PTHR32182">
    <property type="entry name" value="DNA REPLICATION AND REPAIR PROTEIN RECF"/>
    <property type="match status" value="1"/>
</dbReference>
<dbReference type="Pfam" id="PF13304">
    <property type="entry name" value="AAA_21"/>
    <property type="match status" value="1"/>
</dbReference>
<gene>
    <name evidence="3" type="ORF">AB3G37_09710</name>
</gene>
<dbReference type="EMBL" id="CP165628">
    <property type="protein sequence ID" value="XDU74319.1"/>
    <property type="molecule type" value="Genomic_DNA"/>
</dbReference>
<proteinExistence type="predicted"/>